<organism evidence="1 2">
    <name type="scientific">Bacteroides ovatus</name>
    <dbReference type="NCBI Taxonomy" id="28116"/>
    <lineage>
        <taxon>Bacteria</taxon>
        <taxon>Pseudomonadati</taxon>
        <taxon>Bacteroidota</taxon>
        <taxon>Bacteroidia</taxon>
        <taxon>Bacteroidales</taxon>
        <taxon>Bacteroidaceae</taxon>
        <taxon>Bacteroides</taxon>
    </lineage>
</organism>
<accession>A0A413ERZ2</accession>
<dbReference type="Pfam" id="PF20355">
    <property type="entry name" value="DUF6650"/>
    <property type="match status" value="1"/>
</dbReference>
<protein>
    <submittedName>
        <fullName evidence="1">Uncharacterized protein</fullName>
    </submittedName>
</protein>
<reference evidence="1 2" key="1">
    <citation type="submission" date="2018-08" db="EMBL/GenBank/DDBJ databases">
        <title>A genome reference for cultivated species of the human gut microbiota.</title>
        <authorList>
            <person name="Zou Y."/>
            <person name="Xue W."/>
            <person name="Luo G."/>
        </authorList>
    </citation>
    <scope>NUCLEOTIDE SEQUENCE [LARGE SCALE GENOMIC DNA]</scope>
    <source>
        <strain evidence="1 2">AF04-46</strain>
    </source>
</reference>
<dbReference type="AlphaFoldDB" id="A0A413ERZ2"/>
<evidence type="ECO:0000313" key="2">
    <source>
        <dbReference type="Proteomes" id="UP000286031"/>
    </source>
</evidence>
<dbReference type="RefSeq" id="WP_117830140.1">
    <property type="nucleotide sequence ID" value="NZ_JAQCPI010000009.1"/>
</dbReference>
<gene>
    <name evidence="1" type="ORF">DWV35_09520</name>
</gene>
<comment type="caution">
    <text evidence="1">The sequence shown here is derived from an EMBL/GenBank/DDBJ whole genome shotgun (WGS) entry which is preliminary data.</text>
</comment>
<evidence type="ECO:0000313" key="1">
    <source>
        <dbReference type="EMBL" id="RGX10340.1"/>
    </source>
</evidence>
<proteinExistence type="predicted"/>
<dbReference type="EMBL" id="QSBI01000010">
    <property type="protein sequence ID" value="RGX10340.1"/>
    <property type="molecule type" value="Genomic_DNA"/>
</dbReference>
<name>A0A413ERZ2_BACOV</name>
<sequence length="168" mass="19427">MKFKAILNRLTGLSCPIFGISWNPIESEIIIATRIIRYLENRRVLFNPSEMESPTYCVKSAIQIREYLTSEMQNMNANSKLFEFVKAMRIAARKFTDRMEFKKDKDFLYKAQHWDHWASWTFASALGEMRGTFGNMIAQIAAAYGLDVEDELASIIPDSEHDDEVEKA</sequence>
<dbReference type="InterPro" id="IPR046592">
    <property type="entry name" value="DUF6650"/>
</dbReference>
<dbReference type="Proteomes" id="UP000286031">
    <property type="component" value="Unassembled WGS sequence"/>
</dbReference>